<evidence type="ECO:0000313" key="15">
    <source>
        <dbReference type="EMBL" id="RGT36436.1"/>
    </source>
</evidence>
<evidence type="ECO:0000313" key="21">
    <source>
        <dbReference type="Proteomes" id="UP000234840"/>
    </source>
</evidence>
<dbReference type="PANTHER" id="PTHR43252:SF2">
    <property type="entry name" value="TRANSCRIPTION REGULATOR, PADR-LIKE FAMILY"/>
    <property type="match status" value="1"/>
</dbReference>
<dbReference type="Proteomes" id="UP000283834">
    <property type="component" value="Unassembled WGS sequence"/>
</dbReference>
<evidence type="ECO:0000313" key="11">
    <source>
        <dbReference type="EMBL" id="PLT71690.1"/>
    </source>
</evidence>
<dbReference type="Proteomes" id="UP000285610">
    <property type="component" value="Unassembled WGS sequence"/>
</dbReference>
<dbReference type="EMBL" id="JAAIRM010000022">
    <property type="protein sequence ID" value="NSI20092.1"/>
    <property type="molecule type" value="Genomic_DNA"/>
</dbReference>
<evidence type="ECO:0000313" key="6">
    <source>
        <dbReference type="EMBL" id="MDB8739968.1"/>
    </source>
</evidence>
<dbReference type="EMBL" id="QRQE01000024">
    <property type="protein sequence ID" value="RHM75072.1"/>
    <property type="molecule type" value="Genomic_DNA"/>
</dbReference>
<dbReference type="EMBL" id="QSSX01000022">
    <property type="protein sequence ID" value="RGM22660.1"/>
    <property type="molecule type" value="Genomic_DNA"/>
</dbReference>
<dbReference type="InterPro" id="IPR005149">
    <property type="entry name" value="Tscrpt_reg_PadR_N"/>
</dbReference>
<reference evidence="8" key="3">
    <citation type="journal article" date="2020" name="Cell Host Microbe">
        <title>Functional and Genomic Variation between Human-Derived Isolates of Lachnospiraceae Reveals Inter- and Intra-Species Diversity.</title>
        <authorList>
            <person name="Sorbara M.T."/>
            <person name="Littmann E.R."/>
            <person name="Fontana E."/>
            <person name="Moody T.U."/>
            <person name="Kohout C.E."/>
            <person name="Gjonbalaj M."/>
            <person name="Eaton V."/>
            <person name="Seok R."/>
            <person name="Leiner I.M."/>
            <person name="Pamer E.G."/>
        </authorList>
    </citation>
    <scope>NUCLEOTIDE SEQUENCE</scope>
    <source>
        <strain evidence="10">MSK.11.9</strain>
        <strain evidence="9">MSK.15.32</strain>
        <strain evidence="8">MSK.22.53</strain>
    </source>
</reference>
<reference evidence="7" key="7">
    <citation type="submission" date="2022-12" db="EMBL/GenBank/DDBJ databases">
        <title>Genome of R. gnavus strain RSHDN_120.</title>
        <authorList>
            <person name="Abdugheni R."/>
        </authorList>
    </citation>
    <scope>NUCLEOTIDE SEQUENCE</scope>
    <source>
        <strain evidence="7">RSHDN_120</strain>
    </source>
</reference>
<evidence type="ECO:0000313" key="2">
    <source>
        <dbReference type="EMBL" id="MCB5492531.1"/>
    </source>
</evidence>
<dbReference type="Proteomes" id="UP000234891">
    <property type="component" value="Unassembled WGS sequence"/>
</dbReference>
<sequence>MAREQFQTLTEPMYYILIALSEECCGVDIMEKVQKISGGRVKVGPGTLYTMLSKFEENQIIFRTKEEGRRKSYVITEHGRKLLQEEHERLCIMLADWNGYFDKNLLYYNNRQEKKENER</sequence>
<evidence type="ECO:0000313" key="23">
    <source>
        <dbReference type="Proteomes" id="UP000260808"/>
    </source>
</evidence>
<dbReference type="Proteomes" id="UP001211731">
    <property type="component" value="Unassembled WGS sequence"/>
</dbReference>
<evidence type="ECO:0000313" key="24">
    <source>
        <dbReference type="Proteomes" id="UP000283834"/>
    </source>
</evidence>
<evidence type="ECO:0000313" key="10">
    <source>
        <dbReference type="EMBL" id="NSI66097.1"/>
    </source>
</evidence>
<proteinExistence type="predicted"/>
<dbReference type="GeneID" id="57432764"/>
<reference evidence="4" key="6">
    <citation type="submission" date="2022-11" db="EMBL/GenBank/DDBJ databases">
        <title>Temperate bacteriophages infecting mucin-degrading bacterium Ruminococcus gnavus from the human gut.</title>
        <authorList>
            <person name="Buttimer C."/>
        </authorList>
    </citation>
    <scope>NUCLEOTIDE SEQUENCE</scope>
    <source>
        <strain evidence="4">CCUG 52279</strain>
    </source>
</reference>
<evidence type="ECO:0000313" key="14">
    <source>
        <dbReference type="EMBL" id="RGQ66050.1"/>
    </source>
</evidence>
<feature type="domain" description="Transcription regulator PadR N-terminal" evidence="1">
    <location>
        <begin position="20"/>
        <end position="85"/>
    </location>
</feature>
<organism evidence="11 22">
    <name type="scientific">Mediterraneibacter gnavus</name>
    <name type="common">Ruminococcus gnavus</name>
    <dbReference type="NCBI Taxonomy" id="33038"/>
    <lineage>
        <taxon>Bacteria</taxon>
        <taxon>Bacillati</taxon>
        <taxon>Bacillota</taxon>
        <taxon>Clostridia</taxon>
        <taxon>Lachnospirales</taxon>
        <taxon>Lachnospiraceae</taxon>
        <taxon>Mediterraneibacter</taxon>
    </lineage>
</organism>
<dbReference type="Proteomes" id="UP001297370">
    <property type="component" value="Unassembled WGS sequence"/>
</dbReference>
<dbReference type="SUPFAM" id="SSF46785">
    <property type="entry name" value="Winged helix' DNA-binding domain"/>
    <property type="match status" value="1"/>
</dbReference>
<dbReference type="Proteomes" id="UP000284472">
    <property type="component" value="Unassembled WGS sequence"/>
</dbReference>
<dbReference type="EMBL" id="JAAIRY010000024">
    <property type="protein sequence ID" value="NSI66097.1"/>
    <property type="molecule type" value="Genomic_DNA"/>
</dbReference>
<dbReference type="EMBL" id="QRLN01000020">
    <property type="protein sequence ID" value="RHJ09441.1"/>
    <property type="molecule type" value="Genomic_DNA"/>
</dbReference>
<evidence type="ECO:0000313" key="29">
    <source>
        <dbReference type="Proteomes" id="UP000285697"/>
    </source>
</evidence>
<evidence type="ECO:0000259" key="1">
    <source>
        <dbReference type="Pfam" id="PF03551"/>
    </source>
</evidence>
<dbReference type="Proteomes" id="UP000234840">
    <property type="component" value="Unassembled WGS sequence"/>
</dbReference>
<dbReference type="InterPro" id="IPR036388">
    <property type="entry name" value="WH-like_DNA-bd_sf"/>
</dbReference>
<dbReference type="Proteomes" id="UP000285697">
    <property type="component" value="Unassembled WGS sequence"/>
</dbReference>
<dbReference type="Pfam" id="PF03551">
    <property type="entry name" value="PadR"/>
    <property type="match status" value="1"/>
</dbReference>
<dbReference type="InterPro" id="IPR036390">
    <property type="entry name" value="WH_DNA-bd_sf"/>
</dbReference>
<reference evidence="8" key="4">
    <citation type="submission" date="2020-02" db="EMBL/GenBank/DDBJ databases">
        <authorList>
            <person name="Littmann E."/>
            <person name="Sorbara M."/>
        </authorList>
    </citation>
    <scope>NUCLEOTIDE SEQUENCE</scope>
    <source>
        <strain evidence="10">MSK.11.9</strain>
        <strain evidence="9">MSK.15.32</strain>
        <strain evidence="8">MSK.22.53</strain>
    </source>
</reference>
<dbReference type="Gene3D" id="1.10.10.10">
    <property type="entry name" value="Winged helix-like DNA-binding domain superfamily/Winged helix DNA-binding domain"/>
    <property type="match status" value="1"/>
</dbReference>
<dbReference type="EMBL" id="QRIS01000028">
    <property type="protein sequence ID" value="RHG80861.1"/>
    <property type="molecule type" value="Genomic_DNA"/>
</dbReference>
<evidence type="ECO:0000313" key="27">
    <source>
        <dbReference type="Proteomes" id="UP000284472"/>
    </source>
</evidence>
<dbReference type="RefSeq" id="WP_004840276.1">
    <property type="nucleotide sequence ID" value="NZ_AP031446.1"/>
</dbReference>
<dbReference type="EMBL" id="JAAIRV010000028">
    <property type="protein sequence ID" value="NSI59261.1"/>
    <property type="molecule type" value="Genomic_DNA"/>
</dbReference>
<dbReference type="Proteomes" id="UP001296580">
    <property type="component" value="Unassembled WGS sequence"/>
</dbReference>
<evidence type="ECO:0000313" key="8">
    <source>
        <dbReference type="EMBL" id="NSI20092.1"/>
    </source>
</evidence>
<dbReference type="EMBL" id="NIHW01000043">
    <property type="protein sequence ID" value="PLT83143.1"/>
    <property type="molecule type" value="Genomic_DNA"/>
</dbReference>
<evidence type="ECO:0000313" key="3">
    <source>
        <dbReference type="EMBL" id="MCB5620163.1"/>
    </source>
</evidence>
<accession>A0A2N5P972</accession>
<evidence type="ECO:0000313" key="16">
    <source>
        <dbReference type="EMBL" id="RHD03458.1"/>
    </source>
</evidence>
<evidence type="ECO:0000313" key="4">
    <source>
        <dbReference type="EMBL" id="MCZ0690605.1"/>
    </source>
</evidence>
<dbReference type="EMBL" id="JAQMLA010000021">
    <property type="protein sequence ID" value="MDB8686792.1"/>
    <property type="molecule type" value="Genomic_DNA"/>
</dbReference>
<evidence type="ECO:0000313" key="7">
    <source>
        <dbReference type="EMBL" id="MDE1204575.1"/>
    </source>
</evidence>
<evidence type="ECO:0000313" key="19">
    <source>
        <dbReference type="EMBL" id="RHJ09441.1"/>
    </source>
</evidence>
<dbReference type="EMBL" id="QRIA01000019">
    <property type="protein sequence ID" value="RHG16665.1"/>
    <property type="molecule type" value="Genomic_DNA"/>
</dbReference>
<comment type="caution">
    <text evidence="11">The sequence shown here is derived from an EMBL/GenBank/DDBJ whole genome shotgun (WGS) entry which is preliminary data.</text>
</comment>
<gene>
    <name evidence="12" type="ORF">CDL20_13480</name>
    <name evidence="11" type="ORF">CDL26_11135</name>
    <name evidence="19" type="ORF">DW142_12645</name>
    <name evidence="18" type="ORF">DW243_14365</name>
    <name evidence="17" type="ORF">DW270_12645</name>
    <name evidence="16" type="ORF">DW812_13705</name>
    <name evidence="15" type="ORF">DWX36_14265</name>
    <name evidence="14" type="ORF">DWY88_10865</name>
    <name evidence="20" type="ORF">DWZ50_10395</name>
    <name evidence="13" type="ORF">DXC31_10010</name>
    <name evidence="8" type="ORF">G4958_12185</name>
    <name evidence="10" type="ORF">G4981_12550</name>
    <name evidence="9" type="ORF">G4993_12755</name>
    <name evidence="3" type="ORF">LIQ08_13540</name>
    <name evidence="2" type="ORF">LIQ10_02085</name>
    <name evidence="7" type="ORF">O4N78_13555</name>
    <name evidence="4" type="ORF">OZZ16_11925</name>
    <name evidence="6" type="ORF">PNU63_14500</name>
    <name evidence="5" type="ORF">PNW85_08890</name>
</gene>
<evidence type="ECO:0000313" key="17">
    <source>
        <dbReference type="EMBL" id="RHG16665.1"/>
    </source>
</evidence>
<evidence type="ECO:0000313" key="5">
    <source>
        <dbReference type="EMBL" id="MDB8686792.1"/>
    </source>
</evidence>
<dbReference type="Proteomes" id="UP001212160">
    <property type="component" value="Unassembled WGS sequence"/>
</dbReference>
<dbReference type="EMBL" id="JAJBOM010000021">
    <property type="protein sequence ID" value="MCB5620163.1"/>
    <property type="molecule type" value="Genomic_DNA"/>
</dbReference>
<dbReference type="EMBL" id="JAJBNC010000003">
    <property type="protein sequence ID" value="MCB5492531.1"/>
    <property type="molecule type" value="Genomic_DNA"/>
</dbReference>
<dbReference type="Proteomes" id="UP001296581">
    <property type="component" value="Unassembled WGS sequence"/>
</dbReference>
<dbReference type="EMBL" id="JAPZEG010000018">
    <property type="protein sequence ID" value="MDE1204575.1"/>
    <property type="molecule type" value="Genomic_DNA"/>
</dbReference>
<reference evidence="23 24" key="2">
    <citation type="submission" date="2018-08" db="EMBL/GenBank/DDBJ databases">
        <title>A genome reference for cultivated species of the human gut microbiota.</title>
        <authorList>
            <person name="Zou Y."/>
            <person name="Xue W."/>
            <person name="Luo G."/>
        </authorList>
    </citation>
    <scope>NUCLEOTIDE SEQUENCE [LARGE SCALE GENOMIC DNA]</scope>
    <source>
        <strain evidence="15 24">AF19-16AC</strain>
        <strain evidence="14 30">AF27-4BH</strain>
        <strain evidence="20 28">AF33-12</strain>
        <strain evidence="19 26">AM12-54</strain>
        <strain evidence="18 25">AM21-18</strain>
        <strain evidence="17 29">AM22-7AC</strain>
        <strain evidence="16 27">AM32-6</strain>
        <strain evidence="13 23">TF01-20-2</strain>
    </source>
</reference>
<dbReference type="Proteomes" id="UP001149331">
    <property type="component" value="Unassembled WGS sequence"/>
</dbReference>
<evidence type="ECO:0000313" key="30">
    <source>
        <dbReference type="Proteomes" id="UP000286137"/>
    </source>
</evidence>
<reference evidence="5" key="8">
    <citation type="submission" date="2023-01" db="EMBL/GenBank/DDBJ databases">
        <title>Human gut microbiome strain richness.</title>
        <authorList>
            <person name="Chen-Liaw A."/>
        </authorList>
    </citation>
    <scope>NUCLEOTIDE SEQUENCE</scope>
    <source>
        <strain evidence="6">1001217st1_A9_1001217B_191108</strain>
        <strain evidence="5">RTP21484st1_H11_RTP21484_190118</strain>
    </source>
</reference>
<evidence type="ECO:0000313" key="18">
    <source>
        <dbReference type="EMBL" id="RHG80861.1"/>
    </source>
</evidence>
<dbReference type="EMBL" id="QRTJ01000021">
    <property type="protein sequence ID" value="RGQ66050.1"/>
    <property type="molecule type" value="Genomic_DNA"/>
</dbReference>
<dbReference type="PANTHER" id="PTHR43252">
    <property type="entry name" value="TRANSCRIPTIONAL REGULATOR YQJI"/>
    <property type="match status" value="1"/>
</dbReference>
<dbReference type="Proteomes" id="UP000286137">
    <property type="component" value="Unassembled WGS sequence"/>
</dbReference>
<dbReference type="AlphaFoldDB" id="A0A2N5P972"/>
<evidence type="ECO:0000313" key="25">
    <source>
        <dbReference type="Proteomes" id="UP000283981"/>
    </source>
</evidence>
<dbReference type="EMBL" id="NIHS01000020">
    <property type="protein sequence ID" value="PLT71690.1"/>
    <property type="molecule type" value="Genomic_DNA"/>
</dbReference>
<dbReference type="EMBL" id="JAPRBD010000017">
    <property type="protein sequence ID" value="MCZ0690605.1"/>
    <property type="molecule type" value="Genomic_DNA"/>
</dbReference>
<dbReference type="Proteomes" id="UP001297422">
    <property type="component" value="Unassembled WGS sequence"/>
</dbReference>
<protein>
    <submittedName>
        <fullName evidence="4">Helix-turn-helix transcriptional regulator</fullName>
    </submittedName>
    <submittedName>
        <fullName evidence="11">PadR family transcriptional regulator</fullName>
    </submittedName>
</protein>
<dbReference type="EMBL" id="QSIR01000024">
    <property type="protein sequence ID" value="RHD03458.1"/>
    <property type="molecule type" value="Genomic_DNA"/>
</dbReference>
<evidence type="ECO:0000313" key="22">
    <source>
        <dbReference type="Proteomes" id="UP000234891"/>
    </source>
</evidence>
<evidence type="ECO:0000313" key="13">
    <source>
        <dbReference type="EMBL" id="RGM22660.1"/>
    </source>
</evidence>
<reference evidence="2" key="5">
    <citation type="submission" date="2021-10" db="EMBL/GenBank/DDBJ databases">
        <title>Collection of gut derived symbiotic bacterial strains cultured from healthy donors.</title>
        <authorList>
            <person name="Lin H."/>
            <person name="Littmann E."/>
            <person name="Claire K."/>
            <person name="Pamer E."/>
        </authorList>
    </citation>
    <scope>NUCLEOTIDE SEQUENCE</scope>
    <source>
        <strain evidence="3">MSK.23.18</strain>
        <strain evidence="2">MSK.23.4</strain>
    </source>
</reference>
<evidence type="ECO:0000313" key="26">
    <source>
        <dbReference type="Proteomes" id="UP000283992"/>
    </source>
</evidence>
<dbReference type="Proteomes" id="UP000260808">
    <property type="component" value="Unassembled WGS sequence"/>
</dbReference>
<name>A0A2N5P972_MEDGN</name>
<dbReference type="STRING" id="33038.GCA_900067245_03479"/>
<dbReference type="Proteomes" id="UP001076974">
    <property type="component" value="Unassembled WGS sequence"/>
</dbReference>
<evidence type="ECO:0000313" key="28">
    <source>
        <dbReference type="Proteomes" id="UP000285610"/>
    </source>
</evidence>
<dbReference type="EMBL" id="QRWQ01000018">
    <property type="protein sequence ID" value="RGT36436.1"/>
    <property type="molecule type" value="Genomic_DNA"/>
</dbReference>
<dbReference type="EMBL" id="JAQMLR010000018">
    <property type="protein sequence ID" value="MDB8739968.1"/>
    <property type="molecule type" value="Genomic_DNA"/>
</dbReference>
<reference evidence="21 22" key="1">
    <citation type="journal article" date="2017" name="Genome Med.">
        <title>A novel Ruminococcus gnavus clade enriched in inflammatory bowel disease patients.</title>
        <authorList>
            <person name="Hall A.B."/>
            <person name="Yassour M."/>
            <person name="Sauk J."/>
            <person name="Garner A."/>
            <person name="Jiang X."/>
            <person name="Arthur T."/>
            <person name="Lagoudas G.K."/>
            <person name="Vatanen T."/>
            <person name="Fornelos N."/>
            <person name="Wilson R."/>
            <person name="Bertha M."/>
            <person name="Cohen M."/>
            <person name="Garber J."/>
            <person name="Khalili H."/>
            <person name="Gevers D."/>
            <person name="Ananthakrishnan A.N."/>
            <person name="Kugathasan S."/>
            <person name="Lander E.S."/>
            <person name="Blainey P."/>
            <person name="Vlamakis H."/>
            <person name="Xavier R.J."/>
            <person name="Huttenhower C."/>
        </authorList>
    </citation>
    <scope>NUCLEOTIDE SEQUENCE [LARGE SCALE GENOMIC DNA]</scope>
    <source>
        <strain evidence="11 22">RJX1124</strain>
        <strain evidence="12 21">RJX1128</strain>
    </source>
</reference>
<evidence type="ECO:0000313" key="12">
    <source>
        <dbReference type="EMBL" id="PLT83143.1"/>
    </source>
</evidence>
<dbReference type="Proteomes" id="UP000283981">
    <property type="component" value="Unassembled WGS sequence"/>
</dbReference>
<evidence type="ECO:0000313" key="20">
    <source>
        <dbReference type="EMBL" id="RHM75072.1"/>
    </source>
</evidence>
<evidence type="ECO:0000313" key="9">
    <source>
        <dbReference type="EMBL" id="NSI59261.1"/>
    </source>
</evidence>
<dbReference type="Proteomes" id="UP000283992">
    <property type="component" value="Unassembled WGS sequence"/>
</dbReference>
<dbReference type="Proteomes" id="UP001296643">
    <property type="component" value="Unassembled WGS sequence"/>
</dbReference>